<keyword evidence="3" id="KW-1185">Reference proteome</keyword>
<comment type="caution">
    <text evidence="2">The sequence shown here is derived from an EMBL/GenBank/DDBJ whole genome shotgun (WGS) entry which is preliminary data.</text>
</comment>
<reference evidence="2 3" key="1">
    <citation type="submission" date="2024-08" db="EMBL/GenBank/DDBJ databases">
        <authorList>
            <person name="Lu H."/>
        </authorList>
    </citation>
    <scope>NUCLEOTIDE SEQUENCE [LARGE SCALE GENOMIC DNA]</scope>
    <source>
        <strain evidence="2 3">LKC17W</strain>
    </source>
</reference>
<gene>
    <name evidence="2" type="ORF">ACG0Z3_03655</name>
</gene>
<feature type="compositionally biased region" description="Basic and acidic residues" evidence="1">
    <location>
        <begin position="204"/>
        <end position="215"/>
    </location>
</feature>
<proteinExistence type="predicted"/>
<sequence>MQIIQSIAAWAAQQPAWIDDAVRRLVAGGLTPQDFQELSALAKAEHGLPGPKGRVAVRLDPKTLPAAAQDGVDVSLAAVRSPQNLNAIDPNQALTFQATGLTIVYGHNGAGKSGYRRMRDTWELLIEEHLFAGTVKRFRRAIETSKLRYVSVDDAEASAVYNGMTRCSNFTHEGGAEAPPALPEPSEFISDVEALATSLQTIENNKKATEKRRVEAGQATST</sequence>
<evidence type="ECO:0000313" key="3">
    <source>
        <dbReference type="Proteomes" id="UP001606301"/>
    </source>
</evidence>
<evidence type="ECO:0000313" key="2">
    <source>
        <dbReference type="EMBL" id="MFG6439769.1"/>
    </source>
</evidence>
<dbReference type="RefSeq" id="WP_394395418.1">
    <property type="nucleotide sequence ID" value="NZ_JBIGHW010000002.1"/>
</dbReference>
<dbReference type="EMBL" id="JBIGHW010000002">
    <property type="protein sequence ID" value="MFG6439769.1"/>
    <property type="molecule type" value="Genomic_DNA"/>
</dbReference>
<protein>
    <submittedName>
        <fullName evidence="2">Uncharacterized protein</fullName>
    </submittedName>
</protein>
<name>A0ABW7FGM4_9BURK</name>
<dbReference type="Proteomes" id="UP001606301">
    <property type="component" value="Unassembled WGS sequence"/>
</dbReference>
<organism evidence="2 3">
    <name type="scientific">Pelomonas margarita</name>
    <dbReference type="NCBI Taxonomy" id="3299031"/>
    <lineage>
        <taxon>Bacteria</taxon>
        <taxon>Pseudomonadati</taxon>
        <taxon>Pseudomonadota</taxon>
        <taxon>Betaproteobacteria</taxon>
        <taxon>Burkholderiales</taxon>
        <taxon>Sphaerotilaceae</taxon>
        <taxon>Roseateles</taxon>
    </lineage>
</organism>
<evidence type="ECO:0000256" key="1">
    <source>
        <dbReference type="SAM" id="MobiDB-lite"/>
    </source>
</evidence>
<feature type="region of interest" description="Disordered" evidence="1">
    <location>
        <begin position="203"/>
        <end position="222"/>
    </location>
</feature>
<accession>A0ABW7FGM4</accession>